<dbReference type="SUPFAM" id="SSF53335">
    <property type="entry name" value="S-adenosyl-L-methionine-dependent methyltransferases"/>
    <property type="match status" value="1"/>
</dbReference>
<evidence type="ECO:0008006" key="4">
    <source>
        <dbReference type="Google" id="ProtNLM"/>
    </source>
</evidence>
<dbReference type="InterPro" id="IPR013630">
    <property type="entry name" value="Methyltransf_Zn-bd_dom_put"/>
</dbReference>
<accession>A0A382BFW5</accession>
<proteinExistence type="predicted"/>
<dbReference type="InterPro" id="IPR038576">
    <property type="entry name" value="Methyltransf_Zn-bd_dom_put_sf"/>
</dbReference>
<reference evidence="3" key="1">
    <citation type="submission" date="2018-05" db="EMBL/GenBank/DDBJ databases">
        <authorList>
            <person name="Lanie J.A."/>
            <person name="Ng W.-L."/>
            <person name="Kazmierczak K.M."/>
            <person name="Andrzejewski T.M."/>
            <person name="Davidsen T.M."/>
            <person name="Wayne K.J."/>
            <person name="Tettelin H."/>
            <person name="Glass J.I."/>
            <person name="Rusch D."/>
            <person name="Podicherti R."/>
            <person name="Tsui H.-C.T."/>
            <person name="Winkler M.E."/>
        </authorList>
    </citation>
    <scope>NUCLEOTIDE SEQUENCE</scope>
</reference>
<evidence type="ECO:0000313" key="3">
    <source>
        <dbReference type="EMBL" id="SVB12698.1"/>
    </source>
</evidence>
<name>A0A382BFW5_9ZZZZ</name>
<dbReference type="Gene3D" id="6.10.250.3100">
    <property type="match status" value="1"/>
</dbReference>
<dbReference type="InterPro" id="IPR013691">
    <property type="entry name" value="MeTrfase_14"/>
</dbReference>
<dbReference type="Gene3D" id="3.40.50.720">
    <property type="entry name" value="NAD(P)-binding Rossmann-like Domain"/>
    <property type="match status" value="1"/>
</dbReference>
<dbReference type="PANTHER" id="PTHR43861:SF5">
    <property type="entry name" value="BLL5978 PROTEIN"/>
    <property type="match status" value="1"/>
</dbReference>
<evidence type="ECO:0000259" key="1">
    <source>
        <dbReference type="Pfam" id="PF08421"/>
    </source>
</evidence>
<sequence length="388" mass="44926">MANSFLKPTELDTKEPHYPLCSYVCSNCFLVQLDEFEKPQEIFSNYAYFSSFSTTWLDHVKEFVNQSINQFKIDKEKHVIEIASNDGYLLQHFKKKDIPILGIEPAKNIASYAESKGIPTINKFFGVDTAQELVQNDQKADFLIAFNVMPHVPNLNDFVNGLKMILNNDGILIIQFSAYLLKLIELNEFDMIYHEHFSYFSLGTLKKILAELKLKIFDVEELSIHGGSLRLYIIHEKNNSYQKSMRVDQLLEKEKQFGLLETSTYDNFAKNIQNVKQDVCNFFVEARKENKKIVCYGAPAKGNTLLNFCGIGKDFIEYTVDKNPHKQELFLPGTHIPIYSPEKVLSTKPDYLLILPWNLKDEIIEQMSFIRDWNGKFVVLMPKIEIIN</sequence>
<feature type="domain" description="Methyltransferase putative zinc binding" evidence="1">
    <location>
        <begin position="1"/>
        <end position="43"/>
    </location>
</feature>
<dbReference type="Pfam" id="PF13489">
    <property type="entry name" value="Methyltransf_23"/>
    <property type="match status" value="1"/>
</dbReference>
<gene>
    <name evidence="3" type="ORF">METZ01_LOCUS165552</name>
</gene>
<evidence type="ECO:0000259" key="2">
    <source>
        <dbReference type="Pfam" id="PF08484"/>
    </source>
</evidence>
<dbReference type="Gene3D" id="3.40.50.150">
    <property type="entry name" value="Vaccinia Virus protein VP39"/>
    <property type="match status" value="1"/>
</dbReference>
<dbReference type="EMBL" id="UINC01029641">
    <property type="protein sequence ID" value="SVB12698.1"/>
    <property type="molecule type" value="Genomic_DNA"/>
</dbReference>
<dbReference type="PANTHER" id="PTHR43861">
    <property type="entry name" value="TRANS-ACONITATE 2-METHYLTRANSFERASE-RELATED"/>
    <property type="match status" value="1"/>
</dbReference>
<dbReference type="Gene3D" id="6.20.50.110">
    <property type="entry name" value="Methyltransferase, zinc-binding domain"/>
    <property type="match status" value="1"/>
</dbReference>
<feature type="domain" description="C-methyltransferase" evidence="2">
    <location>
        <begin position="224"/>
        <end position="382"/>
    </location>
</feature>
<organism evidence="3">
    <name type="scientific">marine metagenome</name>
    <dbReference type="NCBI Taxonomy" id="408172"/>
    <lineage>
        <taxon>unclassified sequences</taxon>
        <taxon>metagenomes</taxon>
        <taxon>ecological metagenomes</taxon>
    </lineage>
</organism>
<protein>
    <recommendedName>
        <fullName evidence="4">C-methyltransferase domain-containing protein</fullName>
    </recommendedName>
</protein>
<dbReference type="AlphaFoldDB" id="A0A382BFW5"/>
<dbReference type="InterPro" id="IPR029063">
    <property type="entry name" value="SAM-dependent_MTases_sf"/>
</dbReference>
<dbReference type="Pfam" id="PF08421">
    <property type="entry name" value="Methyltransf_13"/>
    <property type="match status" value="1"/>
</dbReference>
<dbReference type="Pfam" id="PF08484">
    <property type="entry name" value="Methyltransf_14"/>
    <property type="match status" value="1"/>
</dbReference>